<dbReference type="CDD" id="cd09601">
    <property type="entry name" value="M1_APN-Q_like"/>
    <property type="match status" value="1"/>
</dbReference>
<evidence type="ECO:0000256" key="10">
    <source>
        <dbReference type="ARBA" id="ARBA00023049"/>
    </source>
</evidence>
<dbReference type="InterPro" id="IPR034016">
    <property type="entry name" value="M1_APN-typ"/>
</dbReference>
<keyword evidence="11 18" id="KW-0472">Membrane</keyword>
<dbReference type="InterPro" id="IPR050344">
    <property type="entry name" value="Peptidase_M1_aminopeptidases"/>
</dbReference>
<keyword evidence="8" id="KW-0735">Signal-anchor</keyword>
<keyword evidence="3" id="KW-0645">Protease</keyword>
<dbReference type="InterPro" id="IPR014782">
    <property type="entry name" value="Peptidase_M1_dom"/>
</dbReference>
<sequence>MEERSNDRAQLPRNMIENSMFEEEPDVVDLAKEPNLNPLESEDVEYEPRSSRLLVRGLGEHDLDDDEEDYESSAKLLGMSFMNRSSGLRNHGSSYRQVQDGLCPVPSARTVIVCVVVVIIAISVVTVVYLLPKCTFTKEGCRIKPPPIKVVYPIATNGKVFPWARSRLPHFVQPIQYNIMLHPNLSTTTFTGMVDIKLNIIESTKNIILHSSGLQITKASVALAGKPLKNVEFLEYPTFEQVAIVLPESVTNGKECVLSMEYTSNFSDTYYGFYKSSYMNEGNPRWLAATQFEPLAARKAFPCFDEPTFKAAFQIQIKRSNEHISLSNMPKTQTTLLPDGLLQDEFSMSVNMSTYLVAFVVADMKNISKEINDTVVSVYAVPPKIDQVHYALEAATKLLEFYEKSLSIKYPLKKLDLVAIPDFQAGAMENWGLISFRETDLLFNENTSSILDKQHIALVIAHELAHQWFGNLVTMEWWNDLWLNEGFATYMEYASLRTVFPELNADDNFLAQRFSAMLMDSLTTSHPISTDVQSPEQISEMFDDLSYLKGAAILLMLNHTLTEEVFLQCLKEYLLKYEYGTATNNALWESMNSITKSKPDVKTLMESWTLQAGYPLVTVLKKGKEIHLSQERFLRINNKSENSSTLWHIPLTYTTSNCNQTSCFDHHLLDQATDKINLTSENTWVKFNVHMAGYYIVDYGIDGWIALIRQLYDDHTVLSPDDRANLIRDIFLIGGVGKIPLSKAFSLLAYIVNETSFAPIKEALHQLGHIHAVLDKRSDVELAKRVIERALDLLKDNIANQTWTDGGTLPERELRATLLDFACSHGNEACVAKASELFTEWMNGTKLPTDVMKVVFKVGAQTVSGWEYLVQVYLASMFEAEKLKILEALSGTTDARKLIWLMQESLKGRLIRSQDLHVVIAYISENVPGYLLAWNFVKQNWKEIIKKLLPWVFQISIVTEDSVDVTHSKSFGRIPRVFDDHSIQSSLPLTLLGSCFHSAQESRSDKRIPAWIIPHSEHRFQNHI</sequence>
<dbReference type="FunFam" id="2.60.40.1730:FF:000001">
    <property type="entry name" value="Leucyl-cystinyl aminopeptidase"/>
    <property type="match status" value="1"/>
</dbReference>
<dbReference type="GO" id="GO:0043171">
    <property type="term" value="P:peptide catabolic process"/>
    <property type="evidence" value="ECO:0007669"/>
    <property type="project" value="TreeGrafter"/>
</dbReference>
<dbReference type="PRINTS" id="PR00756">
    <property type="entry name" value="ALADIPTASE"/>
</dbReference>
<keyword evidence="9 18" id="KW-1133">Transmembrane helix</keyword>
<dbReference type="SUPFAM" id="SSF55486">
    <property type="entry name" value="Metalloproteases ('zincins'), catalytic domain"/>
    <property type="match status" value="1"/>
</dbReference>
<feature type="domain" description="Peptidase M1 membrane alanine aminopeptidase" evidence="19">
    <location>
        <begin position="390"/>
        <end position="608"/>
    </location>
</feature>
<dbReference type="GO" id="GO:0005615">
    <property type="term" value="C:extracellular space"/>
    <property type="evidence" value="ECO:0007669"/>
    <property type="project" value="TreeGrafter"/>
</dbReference>
<feature type="binding site" evidence="15">
    <location>
        <position position="485"/>
    </location>
    <ligand>
        <name>Zn(2+)</name>
        <dbReference type="ChEBI" id="CHEBI:29105"/>
        <note>catalytic</note>
    </ligand>
</feature>
<keyword evidence="7 15" id="KW-0862">Zinc</keyword>
<dbReference type="InterPro" id="IPR024571">
    <property type="entry name" value="ERAP1-like_C_dom"/>
</dbReference>
<evidence type="ECO:0000256" key="7">
    <source>
        <dbReference type="ARBA" id="ARBA00022833"/>
    </source>
</evidence>
<protein>
    <submittedName>
        <fullName evidence="22">Leucyl and cystinyl aminopeptidase</fullName>
    </submittedName>
</protein>
<dbReference type="OrthoDB" id="10031169at2759"/>
<feature type="binding site" evidence="15">
    <location>
        <position position="462"/>
    </location>
    <ligand>
        <name>Zn(2+)</name>
        <dbReference type="ChEBI" id="CHEBI:29105"/>
        <note>catalytic</note>
    </ligand>
</feature>
<evidence type="ECO:0000259" key="21">
    <source>
        <dbReference type="Pfam" id="PF17900"/>
    </source>
</evidence>
<reference evidence="22" key="2">
    <citation type="submission" date="2025-09" db="UniProtKB">
        <authorList>
            <consortium name="Ensembl"/>
        </authorList>
    </citation>
    <scope>IDENTIFICATION</scope>
</reference>
<evidence type="ECO:0000256" key="13">
    <source>
        <dbReference type="ARBA" id="ARBA00060399"/>
    </source>
</evidence>
<keyword evidence="5 15" id="KW-0479">Metal-binding</keyword>
<dbReference type="Pfam" id="PF17900">
    <property type="entry name" value="Peptidase_M1_N"/>
    <property type="match status" value="1"/>
</dbReference>
<dbReference type="SUPFAM" id="SSF63737">
    <property type="entry name" value="Leukotriene A4 hydrolase N-terminal domain"/>
    <property type="match status" value="1"/>
</dbReference>
<evidence type="ECO:0000256" key="4">
    <source>
        <dbReference type="ARBA" id="ARBA00022692"/>
    </source>
</evidence>
<dbReference type="FunFam" id="2.60.40.1910:FF:000001">
    <property type="entry name" value="Leucyl-cystinyl aminopeptidase"/>
    <property type="match status" value="1"/>
</dbReference>
<dbReference type="GO" id="GO:0012505">
    <property type="term" value="C:endomembrane system"/>
    <property type="evidence" value="ECO:0007669"/>
    <property type="project" value="UniProtKB-SubCell"/>
</dbReference>
<dbReference type="InterPro" id="IPR001930">
    <property type="entry name" value="Peptidase_M1"/>
</dbReference>
<accession>A0A8C5P989</accession>
<dbReference type="GO" id="GO:0070006">
    <property type="term" value="F:metalloaminopeptidase activity"/>
    <property type="evidence" value="ECO:0007669"/>
    <property type="project" value="TreeGrafter"/>
</dbReference>
<evidence type="ECO:0000256" key="17">
    <source>
        <dbReference type="SAM" id="MobiDB-lite"/>
    </source>
</evidence>
<evidence type="ECO:0000259" key="19">
    <source>
        <dbReference type="Pfam" id="PF01433"/>
    </source>
</evidence>
<evidence type="ECO:0000256" key="2">
    <source>
        <dbReference type="ARBA" id="ARBA00022438"/>
    </source>
</evidence>
<dbReference type="Proteomes" id="UP000694569">
    <property type="component" value="Unplaced"/>
</dbReference>
<gene>
    <name evidence="22" type="primary">LNPEP</name>
</gene>
<feature type="region of interest" description="Disordered" evidence="17">
    <location>
        <begin position="1"/>
        <end position="25"/>
    </location>
</feature>
<dbReference type="GO" id="GO:0042277">
    <property type="term" value="F:peptide binding"/>
    <property type="evidence" value="ECO:0007669"/>
    <property type="project" value="TreeGrafter"/>
</dbReference>
<dbReference type="Gene3D" id="1.10.390.10">
    <property type="entry name" value="Neutral Protease Domain 2"/>
    <property type="match status" value="1"/>
</dbReference>
<keyword evidence="2" id="KW-0031">Aminopeptidase</keyword>
<evidence type="ECO:0000256" key="15">
    <source>
        <dbReference type="PIRSR" id="PIRSR634016-3"/>
    </source>
</evidence>
<feature type="active site" description="Proton acceptor" evidence="14">
    <location>
        <position position="463"/>
    </location>
</feature>
<evidence type="ECO:0000256" key="18">
    <source>
        <dbReference type="SAM" id="Phobius"/>
    </source>
</evidence>
<organism evidence="22 23">
    <name type="scientific">Leptobrachium leishanense</name>
    <name type="common">Leishan spiny toad</name>
    <dbReference type="NCBI Taxonomy" id="445787"/>
    <lineage>
        <taxon>Eukaryota</taxon>
        <taxon>Metazoa</taxon>
        <taxon>Chordata</taxon>
        <taxon>Craniata</taxon>
        <taxon>Vertebrata</taxon>
        <taxon>Euteleostomi</taxon>
        <taxon>Amphibia</taxon>
        <taxon>Batrachia</taxon>
        <taxon>Anura</taxon>
        <taxon>Pelobatoidea</taxon>
        <taxon>Megophryidae</taxon>
        <taxon>Leptobrachium</taxon>
    </lineage>
</organism>
<dbReference type="Gene3D" id="1.25.50.20">
    <property type="match status" value="1"/>
</dbReference>
<evidence type="ECO:0000256" key="1">
    <source>
        <dbReference type="ARBA" id="ARBA00010136"/>
    </source>
</evidence>
<dbReference type="GO" id="GO:0005737">
    <property type="term" value="C:cytoplasm"/>
    <property type="evidence" value="ECO:0007669"/>
    <property type="project" value="TreeGrafter"/>
</dbReference>
<name>A0A8C5P989_9ANUR</name>
<evidence type="ECO:0000256" key="16">
    <source>
        <dbReference type="PIRSR" id="PIRSR634016-4"/>
    </source>
</evidence>
<feature type="binding site" evidence="15">
    <location>
        <position position="466"/>
    </location>
    <ligand>
        <name>Zn(2+)</name>
        <dbReference type="ChEBI" id="CHEBI:29105"/>
        <note>catalytic</note>
    </ligand>
</feature>
<feature type="domain" description="ERAP1-like C-terminal" evidence="20">
    <location>
        <begin position="684"/>
        <end position="948"/>
    </location>
</feature>
<evidence type="ECO:0000256" key="9">
    <source>
        <dbReference type="ARBA" id="ARBA00022989"/>
    </source>
</evidence>
<dbReference type="FunFam" id="1.25.50.20:FF:000003">
    <property type="entry name" value="Leucyl-cystinyl aminopeptidase"/>
    <property type="match status" value="1"/>
</dbReference>
<dbReference type="InterPro" id="IPR027268">
    <property type="entry name" value="Peptidase_M4/M1_CTD_sf"/>
</dbReference>
<keyword evidence="6" id="KW-0378">Hydrolase</keyword>
<evidence type="ECO:0000256" key="5">
    <source>
        <dbReference type="ARBA" id="ARBA00022723"/>
    </source>
</evidence>
<dbReference type="GO" id="GO:0008270">
    <property type="term" value="F:zinc ion binding"/>
    <property type="evidence" value="ECO:0007669"/>
    <property type="project" value="InterPro"/>
</dbReference>
<comment type="cofactor">
    <cofactor evidence="15">
        <name>Zn(2+)</name>
        <dbReference type="ChEBI" id="CHEBI:29105"/>
    </cofactor>
    <text evidence="15">Binds 1 zinc ion per subunit.</text>
</comment>
<keyword evidence="12" id="KW-0325">Glycoprotein</keyword>
<comment type="subcellular location">
    <subcellularLocation>
        <location evidence="13">Endomembrane system</location>
        <topology evidence="13">Single-pass type II membrane protein</topology>
    </subcellularLocation>
</comment>
<evidence type="ECO:0000256" key="12">
    <source>
        <dbReference type="ARBA" id="ARBA00023180"/>
    </source>
</evidence>
<evidence type="ECO:0000313" key="22">
    <source>
        <dbReference type="Ensembl" id="ENSLLEP00000007303.1"/>
    </source>
</evidence>
<keyword evidence="4 18" id="KW-0812">Transmembrane</keyword>
<feature type="transmembrane region" description="Helical" evidence="18">
    <location>
        <begin position="111"/>
        <end position="131"/>
    </location>
</feature>
<reference evidence="22" key="1">
    <citation type="submission" date="2025-08" db="UniProtKB">
        <authorList>
            <consortium name="Ensembl"/>
        </authorList>
    </citation>
    <scope>IDENTIFICATION</scope>
</reference>
<dbReference type="PANTHER" id="PTHR11533">
    <property type="entry name" value="PROTEASE M1 ZINC METALLOPROTEASE"/>
    <property type="match status" value="1"/>
</dbReference>
<keyword evidence="23" id="KW-1185">Reference proteome</keyword>
<proteinExistence type="inferred from homology"/>
<dbReference type="PANTHER" id="PTHR11533:SF42">
    <property type="entry name" value="LEUCYL-CYSTINYL AMINOPEPTIDASE"/>
    <property type="match status" value="1"/>
</dbReference>
<evidence type="ECO:0000259" key="20">
    <source>
        <dbReference type="Pfam" id="PF11838"/>
    </source>
</evidence>
<dbReference type="GeneTree" id="ENSGT00940000157902"/>
<evidence type="ECO:0000313" key="23">
    <source>
        <dbReference type="Proteomes" id="UP000694569"/>
    </source>
</evidence>
<evidence type="ECO:0000256" key="11">
    <source>
        <dbReference type="ARBA" id="ARBA00023136"/>
    </source>
</evidence>
<dbReference type="InterPro" id="IPR045357">
    <property type="entry name" value="Aminopeptidase_N-like_N"/>
</dbReference>
<dbReference type="Ensembl" id="ENSLLET00000007604.1">
    <property type="protein sequence ID" value="ENSLLEP00000007303.1"/>
    <property type="gene ID" value="ENSLLEG00000004622.1"/>
</dbReference>
<feature type="domain" description="Aminopeptidase N-like N-terminal" evidence="21">
    <location>
        <begin position="173"/>
        <end position="356"/>
    </location>
</feature>
<feature type="site" description="Transition state stabilizer" evidence="16">
    <location>
        <position position="547"/>
    </location>
</feature>
<comment type="similarity">
    <text evidence="1">Belongs to the peptidase M1 family.</text>
</comment>
<dbReference type="Gene3D" id="2.60.40.1910">
    <property type="match status" value="1"/>
</dbReference>
<dbReference type="GO" id="GO:0005886">
    <property type="term" value="C:plasma membrane"/>
    <property type="evidence" value="ECO:0007669"/>
    <property type="project" value="TreeGrafter"/>
</dbReference>
<dbReference type="GO" id="GO:0006508">
    <property type="term" value="P:proteolysis"/>
    <property type="evidence" value="ECO:0007669"/>
    <property type="project" value="UniProtKB-KW"/>
</dbReference>
<dbReference type="Gene3D" id="2.60.40.1730">
    <property type="entry name" value="tricorn interacting facor f3 domain"/>
    <property type="match status" value="1"/>
</dbReference>
<evidence type="ECO:0000256" key="14">
    <source>
        <dbReference type="PIRSR" id="PIRSR634016-1"/>
    </source>
</evidence>
<evidence type="ECO:0000256" key="6">
    <source>
        <dbReference type="ARBA" id="ARBA00022801"/>
    </source>
</evidence>
<dbReference type="GO" id="GO:0008217">
    <property type="term" value="P:regulation of blood pressure"/>
    <property type="evidence" value="ECO:0007669"/>
    <property type="project" value="TreeGrafter"/>
</dbReference>
<dbReference type="Pfam" id="PF11838">
    <property type="entry name" value="ERAP1_C"/>
    <property type="match status" value="1"/>
</dbReference>
<dbReference type="FunFam" id="1.10.390.10:FF:000016">
    <property type="entry name" value="Glutamyl aminopeptidase"/>
    <property type="match status" value="1"/>
</dbReference>
<evidence type="ECO:0000256" key="8">
    <source>
        <dbReference type="ARBA" id="ARBA00022968"/>
    </source>
</evidence>
<keyword evidence="10" id="KW-0482">Metalloprotease</keyword>
<dbReference type="AlphaFoldDB" id="A0A8C5P989"/>
<dbReference type="Pfam" id="PF01433">
    <property type="entry name" value="Peptidase_M1"/>
    <property type="match status" value="1"/>
</dbReference>
<dbReference type="InterPro" id="IPR042097">
    <property type="entry name" value="Aminopeptidase_N-like_N_sf"/>
</dbReference>
<evidence type="ECO:0000256" key="3">
    <source>
        <dbReference type="ARBA" id="ARBA00022670"/>
    </source>
</evidence>